<keyword evidence="10" id="KW-1185">Reference proteome</keyword>
<gene>
    <name evidence="9" type="ORF">PHISCL_05682</name>
</gene>
<evidence type="ECO:0000256" key="5">
    <source>
        <dbReference type="ARBA" id="ARBA00023136"/>
    </source>
</evidence>
<evidence type="ECO:0000259" key="8">
    <source>
        <dbReference type="Pfam" id="PF00324"/>
    </source>
</evidence>
<feature type="transmembrane region" description="Helical" evidence="7">
    <location>
        <begin position="43"/>
        <end position="59"/>
    </location>
</feature>
<dbReference type="OrthoDB" id="3900342at2759"/>
<evidence type="ECO:0000256" key="7">
    <source>
        <dbReference type="SAM" id="Phobius"/>
    </source>
</evidence>
<reference evidence="10" key="1">
    <citation type="submission" date="2017-02" db="EMBL/GenBank/DDBJ databases">
        <authorList>
            <person name="Tafer H."/>
            <person name="Lopandic K."/>
        </authorList>
    </citation>
    <scope>NUCLEOTIDE SEQUENCE [LARGE SCALE GENOMIC DNA]</scope>
    <source>
        <strain evidence="10">CBS 366.77</strain>
    </source>
</reference>
<accession>A0A3A2ZFL4</accession>
<proteinExistence type="predicted"/>
<dbReference type="PIRSF" id="PIRSF006060">
    <property type="entry name" value="AA_transporter"/>
    <property type="match status" value="1"/>
</dbReference>
<organism evidence="9 10">
    <name type="scientific">Aspergillus sclerotialis</name>
    <dbReference type="NCBI Taxonomy" id="2070753"/>
    <lineage>
        <taxon>Eukaryota</taxon>
        <taxon>Fungi</taxon>
        <taxon>Dikarya</taxon>
        <taxon>Ascomycota</taxon>
        <taxon>Pezizomycotina</taxon>
        <taxon>Eurotiomycetes</taxon>
        <taxon>Eurotiomycetidae</taxon>
        <taxon>Eurotiales</taxon>
        <taxon>Aspergillaceae</taxon>
        <taxon>Aspergillus</taxon>
        <taxon>Aspergillus subgen. Polypaecilum</taxon>
    </lineage>
</organism>
<keyword evidence="5 7" id="KW-0472">Membrane</keyword>
<feature type="transmembrane region" description="Helical" evidence="7">
    <location>
        <begin position="402"/>
        <end position="423"/>
    </location>
</feature>
<feature type="transmembrane region" description="Helical" evidence="7">
    <location>
        <begin position="449"/>
        <end position="470"/>
    </location>
</feature>
<keyword evidence="4 7" id="KW-1133">Transmembrane helix</keyword>
<feature type="domain" description="Amino acid permease/ SLC12A" evidence="8">
    <location>
        <begin position="42"/>
        <end position="507"/>
    </location>
</feature>
<feature type="region of interest" description="Disordered" evidence="6">
    <location>
        <begin position="1"/>
        <end position="20"/>
    </location>
</feature>
<dbReference type="AlphaFoldDB" id="A0A3A2ZFL4"/>
<dbReference type="PANTHER" id="PTHR43341">
    <property type="entry name" value="AMINO ACID PERMEASE"/>
    <property type="match status" value="1"/>
</dbReference>
<feature type="transmembrane region" description="Helical" evidence="7">
    <location>
        <begin position="233"/>
        <end position="255"/>
    </location>
</feature>
<evidence type="ECO:0000256" key="6">
    <source>
        <dbReference type="SAM" id="MobiDB-lite"/>
    </source>
</evidence>
<dbReference type="InterPro" id="IPR050524">
    <property type="entry name" value="APC_YAT"/>
</dbReference>
<evidence type="ECO:0000256" key="1">
    <source>
        <dbReference type="ARBA" id="ARBA00004141"/>
    </source>
</evidence>
<keyword evidence="3 7" id="KW-0812">Transmembrane</keyword>
<dbReference type="GO" id="GO:0015171">
    <property type="term" value="F:amino acid transmembrane transporter activity"/>
    <property type="evidence" value="ECO:0007669"/>
    <property type="project" value="TreeGrafter"/>
</dbReference>
<comment type="caution">
    <text evidence="9">The sequence shown here is derived from an EMBL/GenBank/DDBJ whole genome shotgun (WGS) entry which is preliminary data.</text>
</comment>
<keyword evidence="2" id="KW-0813">Transport</keyword>
<dbReference type="PANTHER" id="PTHR43341:SF36">
    <property type="entry name" value="PROLINE-SPECIFIC PERMEASE"/>
    <property type="match status" value="1"/>
</dbReference>
<feature type="transmembrane region" description="Helical" evidence="7">
    <location>
        <begin position="183"/>
        <end position="203"/>
    </location>
</feature>
<dbReference type="Proteomes" id="UP000266188">
    <property type="component" value="Unassembled WGS sequence"/>
</dbReference>
<feature type="transmembrane region" description="Helical" evidence="7">
    <location>
        <begin position="328"/>
        <end position="347"/>
    </location>
</feature>
<dbReference type="EMBL" id="MVGC01000193">
    <property type="protein sequence ID" value="RJE21978.1"/>
    <property type="molecule type" value="Genomic_DNA"/>
</dbReference>
<feature type="transmembrane region" description="Helical" evidence="7">
    <location>
        <begin position="275"/>
        <end position="293"/>
    </location>
</feature>
<evidence type="ECO:0000256" key="4">
    <source>
        <dbReference type="ARBA" id="ARBA00022989"/>
    </source>
</evidence>
<dbReference type="GO" id="GO:0016020">
    <property type="term" value="C:membrane"/>
    <property type="evidence" value="ECO:0007669"/>
    <property type="project" value="UniProtKB-SubCell"/>
</dbReference>
<dbReference type="Gene3D" id="1.20.1740.10">
    <property type="entry name" value="Amino acid/polyamine transporter I"/>
    <property type="match status" value="1"/>
</dbReference>
<evidence type="ECO:0000313" key="9">
    <source>
        <dbReference type="EMBL" id="RJE21978.1"/>
    </source>
</evidence>
<feature type="transmembrane region" description="Helical" evidence="7">
    <location>
        <begin position="372"/>
        <end position="390"/>
    </location>
</feature>
<evidence type="ECO:0000256" key="3">
    <source>
        <dbReference type="ARBA" id="ARBA00022692"/>
    </source>
</evidence>
<dbReference type="Pfam" id="PF00324">
    <property type="entry name" value="AA_permease"/>
    <property type="match status" value="1"/>
</dbReference>
<feature type="transmembrane region" description="Helical" evidence="7">
    <location>
        <begin position="124"/>
        <end position="147"/>
    </location>
</feature>
<name>A0A3A2ZFL4_9EURO</name>
<sequence>MSDTDKSQLPEKNMTTAPANVSDGQVLEANTAGSRDKLKSRHLYMIALGGCIGTAYLVGTGKTLNRGGPALTFAGFVVMCSVVWVFSTLLFEMAACIPLNGAAPDHYSARFLSKSFGFAMGWNYWYAYSILVPFEITVATMVIQYWSPPVNDAVFISIFFVVISALNYLPVGNSGEAEFAFSSLKLTLLIGMIILSFVIAAGGGPSGVLAGSKYWNNPGPANSWIVEGGTGQFVAFVGVLVSIVLPLAFAVEMVATCGGETWNPRKTIPNAAKAFAVRMSVFYVLPMLGVTLMCPSDAPGLTSGGAGAGSSPFVIGIKTAGIKVLDHIVNAVILCSAWSSGNVYMYLSSRAIYSLATSGNAPKIFARTNRWGVRYFAVTSCTVITLLAYLNVSSSSGQVFNWLVNMINMAAFFSWVLLSFAYVRFRAALEVQGADRSSLPYLSVCGKPGAYFCIFFFTILGLLNGFYVFFPSEWSVSDFLTAYIGTVLFVVLYVGHKLTVGRKDPWIIPAEEIDLVYYPDRAIESSVPTDVESVGSFSQTLKSLFGKSG</sequence>
<comment type="subcellular location">
    <subcellularLocation>
        <location evidence="1">Membrane</location>
        <topology evidence="1">Multi-pass membrane protein</topology>
    </subcellularLocation>
</comment>
<feature type="transmembrane region" description="Helical" evidence="7">
    <location>
        <begin position="476"/>
        <end position="495"/>
    </location>
</feature>
<dbReference type="FunFam" id="1.20.1740.10:FF:000001">
    <property type="entry name" value="Amino acid permease"/>
    <property type="match status" value="1"/>
</dbReference>
<dbReference type="InterPro" id="IPR004841">
    <property type="entry name" value="AA-permease/SLC12A_dom"/>
</dbReference>
<evidence type="ECO:0000313" key="10">
    <source>
        <dbReference type="Proteomes" id="UP000266188"/>
    </source>
</evidence>
<feature type="transmembrane region" description="Helical" evidence="7">
    <location>
        <begin position="71"/>
        <end position="91"/>
    </location>
</feature>
<evidence type="ECO:0000256" key="2">
    <source>
        <dbReference type="ARBA" id="ARBA00022448"/>
    </source>
</evidence>
<protein>
    <submittedName>
        <fullName evidence="9">Permease</fullName>
    </submittedName>
</protein>
<feature type="transmembrane region" description="Helical" evidence="7">
    <location>
        <begin position="153"/>
        <end position="171"/>
    </location>
</feature>
<dbReference type="STRING" id="2070753.A0A3A2ZFL4"/>